<reference evidence="1" key="1">
    <citation type="journal article" date="2017" name="Gigascience">
        <title>The genome draft of coconut (Cocos nucifera).</title>
        <authorList>
            <person name="Xiao Y."/>
            <person name="Xu P."/>
            <person name="Fan H."/>
            <person name="Baudouin L."/>
            <person name="Xia W."/>
            <person name="Bocs S."/>
            <person name="Xu J."/>
            <person name="Li Q."/>
            <person name="Guo A."/>
            <person name="Zhou L."/>
            <person name="Li J."/>
            <person name="Wu Y."/>
            <person name="Ma Z."/>
            <person name="Armero A."/>
            <person name="Issali A.E."/>
            <person name="Liu N."/>
            <person name="Peng M."/>
            <person name="Yang Y."/>
        </authorList>
    </citation>
    <scope>NUCLEOTIDE SEQUENCE</scope>
    <source>
        <tissue evidence="1">Spear leaf of Hainan Tall coconut</tissue>
    </source>
</reference>
<gene>
    <name evidence="1" type="ORF">COCNU_07G014160</name>
</gene>
<evidence type="ECO:0000313" key="2">
    <source>
        <dbReference type="Proteomes" id="UP000797356"/>
    </source>
</evidence>
<dbReference type="Proteomes" id="UP000797356">
    <property type="component" value="Chromosome 7"/>
</dbReference>
<evidence type="ECO:0000313" key="1">
    <source>
        <dbReference type="EMBL" id="KAG1355304.1"/>
    </source>
</evidence>
<comment type="caution">
    <text evidence="1">The sequence shown here is derived from an EMBL/GenBank/DDBJ whole genome shotgun (WGS) entry which is preliminary data.</text>
</comment>
<dbReference type="AlphaFoldDB" id="A0A8K0IGZ3"/>
<reference evidence="1" key="2">
    <citation type="submission" date="2019-07" db="EMBL/GenBank/DDBJ databases">
        <authorList>
            <person name="Yang Y."/>
            <person name="Bocs S."/>
            <person name="Baudouin L."/>
        </authorList>
    </citation>
    <scope>NUCLEOTIDE SEQUENCE</scope>
    <source>
        <tissue evidence="1">Spear leaf of Hainan Tall coconut</tissue>
    </source>
</reference>
<accession>A0A8K0IGZ3</accession>
<sequence>MGVQRASRKPIPNPNIPYPSSSSIGFAMHNAFISITQDMEEIELYLKQTAYAEAHERVSDKRSLDIMHHLDCTLKSHNSGHAIFMEDDLPKSSEAKELMIEELKWLKAPSYSELLDEDLLRKLYFKGLTFSRDELKGLIGVEPPRKKKKEKKRRIILPSYPTILCEAVMAKATIAKAVEQIDNQRKKKHIAPSFEVVEITMADILLAKGGPLEPTGVPIESALPDAPQAPIGSSVLAAKAYLKILEELVLLVDKKKLLA</sequence>
<organism evidence="1 2">
    <name type="scientific">Cocos nucifera</name>
    <name type="common">Coconut palm</name>
    <dbReference type="NCBI Taxonomy" id="13894"/>
    <lineage>
        <taxon>Eukaryota</taxon>
        <taxon>Viridiplantae</taxon>
        <taxon>Streptophyta</taxon>
        <taxon>Embryophyta</taxon>
        <taxon>Tracheophyta</taxon>
        <taxon>Spermatophyta</taxon>
        <taxon>Magnoliopsida</taxon>
        <taxon>Liliopsida</taxon>
        <taxon>Arecaceae</taxon>
        <taxon>Arecoideae</taxon>
        <taxon>Cocoseae</taxon>
        <taxon>Attaleinae</taxon>
        <taxon>Cocos</taxon>
    </lineage>
</organism>
<protein>
    <submittedName>
        <fullName evidence="1">Uncharacterized protein</fullName>
    </submittedName>
</protein>
<dbReference type="EMBL" id="CM017878">
    <property type="protein sequence ID" value="KAG1355304.1"/>
    <property type="molecule type" value="Genomic_DNA"/>
</dbReference>
<name>A0A8K0IGZ3_COCNU</name>
<proteinExistence type="predicted"/>
<keyword evidence="2" id="KW-1185">Reference proteome</keyword>